<gene>
    <name evidence="3" type="ORF">GCM10023353_14210</name>
</gene>
<dbReference type="Proteomes" id="UP001500839">
    <property type="component" value="Unassembled WGS sequence"/>
</dbReference>
<dbReference type="RefSeq" id="WP_345602202.1">
    <property type="nucleotide sequence ID" value="NZ_BAABKQ010000001.1"/>
</dbReference>
<dbReference type="CDD" id="cd11614">
    <property type="entry name" value="SAF_CpaB_FlgA_like"/>
    <property type="match status" value="1"/>
</dbReference>
<reference evidence="4" key="1">
    <citation type="journal article" date="2019" name="Int. J. Syst. Evol. Microbiol.">
        <title>The Global Catalogue of Microorganisms (GCM) 10K type strain sequencing project: providing services to taxonomists for standard genome sequencing and annotation.</title>
        <authorList>
            <consortium name="The Broad Institute Genomics Platform"/>
            <consortium name="The Broad Institute Genome Sequencing Center for Infectious Disease"/>
            <person name="Wu L."/>
            <person name="Ma J."/>
        </authorList>
    </citation>
    <scope>NUCLEOTIDE SEQUENCE [LARGE SCALE GENOMIC DNA]</scope>
    <source>
        <strain evidence="4">JCM 18542</strain>
    </source>
</reference>
<evidence type="ECO:0000256" key="1">
    <source>
        <dbReference type="SAM" id="MobiDB-lite"/>
    </source>
</evidence>
<dbReference type="Pfam" id="PF08666">
    <property type="entry name" value="SAF"/>
    <property type="match status" value="1"/>
</dbReference>
<accession>A0ABP9CK24</accession>
<dbReference type="InterPro" id="IPR013974">
    <property type="entry name" value="SAF"/>
</dbReference>
<evidence type="ECO:0000313" key="4">
    <source>
        <dbReference type="Proteomes" id="UP001500839"/>
    </source>
</evidence>
<dbReference type="EMBL" id="BAABKQ010000001">
    <property type="protein sequence ID" value="GAA4810945.1"/>
    <property type="molecule type" value="Genomic_DNA"/>
</dbReference>
<keyword evidence="4" id="KW-1185">Reference proteome</keyword>
<feature type="region of interest" description="Disordered" evidence="1">
    <location>
        <begin position="177"/>
        <end position="212"/>
    </location>
</feature>
<comment type="caution">
    <text evidence="3">The sequence shown here is derived from an EMBL/GenBank/DDBJ whole genome shotgun (WGS) entry which is preliminary data.</text>
</comment>
<evidence type="ECO:0000313" key="3">
    <source>
        <dbReference type="EMBL" id="GAA4810945.1"/>
    </source>
</evidence>
<dbReference type="SMART" id="SM00858">
    <property type="entry name" value="SAF"/>
    <property type="match status" value="1"/>
</dbReference>
<protein>
    <submittedName>
        <fullName evidence="3">SAF domain-containing protein</fullName>
    </submittedName>
</protein>
<evidence type="ECO:0000259" key="2">
    <source>
        <dbReference type="SMART" id="SM00858"/>
    </source>
</evidence>
<name>A0ABP9CK24_9ACTN</name>
<organism evidence="3 4">
    <name type="scientific">Tomitella cavernea</name>
    <dbReference type="NCBI Taxonomy" id="1387982"/>
    <lineage>
        <taxon>Bacteria</taxon>
        <taxon>Bacillati</taxon>
        <taxon>Actinomycetota</taxon>
        <taxon>Actinomycetes</taxon>
        <taxon>Mycobacteriales</taxon>
        <taxon>Tomitella</taxon>
    </lineage>
</organism>
<proteinExistence type="predicted"/>
<sequence>MAGGFGRGSSDAAHRTRDLRAGPFQRARAAWAPGWPRAVALRRCAAAVLAVTAVVLAVRGDPASDEVDVVIAAHDLSPGSEITAADLAVVRRASRAVPRGALSAADAALERIIAAPVRAGEALTDVRLLGEPLARAAAGVQDARLVTVRLADPALAEVVHAGDLVDIIAAPPDDQAQTTELTGADNVDTGGGAAPGRSGDLPPVSPRRDDSPLTMATAAPVVLVPPAADSRSRRGRILLVALPAQQAARVASASMTRAMTVTMH</sequence>
<dbReference type="Gene3D" id="3.90.1210.10">
    <property type="entry name" value="Antifreeze-like/N-acetylneuraminic acid synthase C-terminal domain"/>
    <property type="match status" value="1"/>
</dbReference>
<feature type="domain" description="SAF" evidence="2">
    <location>
        <begin position="67"/>
        <end position="129"/>
    </location>
</feature>